<dbReference type="AlphaFoldDB" id="A0A7D9N5J1"/>
<reference evidence="1 2" key="1">
    <citation type="journal article" date="2014" name="Genome Announc.">
        <title>Complete Genome Sequences of Lactobacillus johnsonii Strain N6.2 and Lactobacillus reuteri Strain TD1.</title>
        <authorList>
            <person name="Leonard M.T."/>
            <person name="Valladares R.B."/>
            <person name="Ardissone A."/>
            <person name="Gonzalez C.F."/>
            <person name="Lorca G.L."/>
            <person name="Triplett E.W."/>
        </authorList>
    </citation>
    <scope>NUCLEOTIDE SEQUENCE [LARGE SCALE GENOMIC DNA]</scope>
    <source>
        <strain evidence="1 2">N6.2</strain>
    </source>
</reference>
<organism evidence="1 2">
    <name type="scientific">Lactobacillus johnsonii N6.2</name>
    <dbReference type="NCBI Taxonomy" id="1408186"/>
    <lineage>
        <taxon>Bacteria</taxon>
        <taxon>Bacillati</taxon>
        <taxon>Bacillota</taxon>
        <taxon>Bacilli</taxon>
        <taxon>Lactobacillales</taxon>
        <taxon>Lactobacillaceae</taxon>
        <taxon>Lactobacillus</taxon>
    </lineage>
</organism>
<dbReference type="EMBL" id="CP006811">
    <property type="protein sequence ID" value="AHA97043.1"/>
    <property type="molecule type" value="Genomic_DNA"/>
</dbReference>
<dbReference type="Proteomes" id="UP000018522">
    <property type="component" value="Chromosome"/>
</dbReference>
<dbReference type="KEGG" id="ljn:T285_03005"/>
<accession>A0A7D9N5J1</accession>
<protein>
    <recommendedName>
        <fullName evidence="3">Bacteriocin</fullName>
    </recommendedName>
</protein>
<evidence type="ECO:0000313" key="1">
    <source>
        <dbReference type="EMBL" id="AHA97043.1"/>
    </source>
</evidence>
<dbReference type="GeneID" id="83570039"/>
<proteinExistence type="predicted"/>
<gene>
    <name evidence="1" type="ORF">T285_03005</name>
</gene>
<sequence>MSKFQQLTPEDLMETKGGKIYHATPWQICNSKTHKCWADNAAIARTCGRVIVNGWLQHGPWGAR</sequence>
<evidence type="ECO:0008006" key="3">
    <source>
        <dbReference type="Google" id="ProtNLM"/>
    </source>
</evidence>
<dbReference type="RefSeq" id="WP_011161718.1">
    <property type="nucleotide sequence ID" value="NC_022909.1"/>
</dbReference>
<evidence type="ECO:0000313" key="2">
    <source>
        <dbReference type="Proteomes" id="UP000018522"/>
    </source>
</evidence>
<name>A0A7D9N5J1_LACJH</name>